<gene>
    <name evidence="1" type="primary">AFG1_3</name>
    <name evidence="1" type="ORF">EV182_008675</name>
</gene>
<accession>A0ACC1HI78</accession>
<feature type="non-terminal residue" evidence="1">
    <location>
        <position position="75"/>
    </location>
</feature>
<protein>
    <submittedName>
        <fullName evidence="1">ATPase</fullName>
        <ecNumber evidence="1">3.6.4.7</ecNumber>
    </submittedName>
</protein>
<dbReference type="EMBL" id="JAMZIH010004647">
    <property type="protein sequence ID" value="KAJ1676192.1"/>
    <property type="molecule type" value="Genomic_DNA"/>
</dbReference>
<keyword evidence="1" id="KW-0378">Hydrolase</keyword>
<dbReference type="Proteomes" id="UP001145114">
    <property type="component" value="Unassembled WGS sequence"/>
</dbReference>
<name>A0ACC1HI78_9FUNG</name>
<sequence length="75" mass="8663">FIPCIKLLKERCQVICLDSGTDYRKLAREAGRLYFSPVNEHTNQIINALFGLLTEDSEIVFNRELHFLGRKLVVP</sequence>
<evidence type="ECO:0000313" key="2">
    <source>
        <dbReference type="Proteomes" id="UP001145114"/>
    </source>
</evidence>
<organism evidence="1 2">
    <name type="scientific">Spiromyces aspiralis</name>
    <dbReference type="NCBI Taxonomy" id="68401"/>
    <lineage>
        <taxon>Eukaryota</taxon>
        <taxon>Fungi</taxon>
        <taxon>Fungi incertae sedis</taxon>
        <taxon>Zoopagomycota</taxon>
        <taxon>Kickxellomycotina</taxon>
        <taxon>Kickxellomycetes</taxon>
        <taxon>Kickxellales</taxon>
        <taxon>Kickxellaceae</taxon>
        <taxon>Spiromyces</taxon>
    </lineage>
</organism>
<feature type="non-terminal residue" evidence="1">
    <location>
        <position position="1"/>
    </location>
</feature>
<comment type="caution">
    <text evidence="1">The sequence shown here is derived from an EMBL/GenBank/DDBJ whole genome shotgun (WGS) entry which is preliminary data.</text>
</comment>
<evidence type="ECO:0000313" key="1">
    <source>
        <dbReference type="EMBL" id="KAJ1676192.1"/>
    </source>
</evidence>
<reference evidence="1" key="1">
    <citation type="submission" date="2022-06" db="EMBL/GenBank/DDBJ databases">
        <title>Phylogenomic reconstructions and comparative analyses of Kickxellomycotina fungi.</title>
        <authorList>
            <person name="Reynolds N.K."/>
            <person name="Stajich J.E."/>
            <person name="Barry K."/>
            <person name="Grigoriev I.V."/>
            <person name="Crous P."/>
            <person name="Smith M.E."/>
        </authorList>
    </citation>
    <scope>NUCLEOTIDE SEQUENCE</scope>
    <source>
        <strain evidence="1">RSA 2271</strain>
    </source>
</reference>
<keyword evidence="2" id="KW-1185">Reference proteome</keyword>
<dbReference type="EC" id="3.6.4.7" evidence="1"/>
<proteinExistence type="predicted"/>